<sequence length="145" mass="16975">MRLYGKVDNNIDKNDRPFFMGGIFTRRFHDEFPTLSREVSFQNFIQDSPVDNTIRSEFADGSILTRARFTRMRRSNSFGYNLLTAADKVLLENLQTSIKIGAATFYWTNPSDDIEYELMLTSPMKFQVESRNFNYWNVRINATEA</sequence>
<protein>
    <submittedName>
        <fullName evidence="1">Uncharacterized protein</fullName>
    </submittedName>
</protein>
<comment type="caution">
    <text evidence="1">The sequence shown here is derived from an EMBL/GenBank/DDBJ whole genome shotgun (WGS) entry which is preliminary data.</text>
</comment>
<proteinExistence type="predicted"/>
<name>A0A0F9JL32_9ZZZZ</name>
<reference evidence="1" key="1">
    <citation type="journal article" date="2015" name="Nature">
        <title>Complex archaea that bridge the gap between prokaryotes and eukaryotes.</title>
        <authorList>
            <person name="Spang A."/>
            <person name="Saw J.H."/>
            <person name="Jorgensen S.L."/>
            <person name="Zaremba-Niedzwiedzka K."/>
            <person name="Martijn J."/>
            <person name="Lind A.E."/>
            <person name="van Eijk R."/>
            <person name="Schleper C."/>
            <person name="Guy L."/>
            <person name="Ettema T.J."/>
        </authorList>
    </citation>
    <scope>NUCLEOTIDE SEQUENCE</scope>
</reference>
<accession>A0A0F9JL32</accession>
<dbReference type="AlphaFoldDB" id="A0A0F9JL32"/>
<evidence type="ECO:0000313" key="1">
    <source>
        <dbReference type="EMBL" id="KKM70303.1"/>
    </source>
</evidence>
<gene>
    <name evidence="1" type="ORF">LCGC14_1442080</name>
</gene>
<organism evidence="1">
    <name type="scientific">marine sediment metagenome</name>
    <dbReference type="NCBI Taxonomy" id="412755"/>
    <lineage>
        <taxon>unclassified sequences</taxon>
        <taxon>metagenomes</taxon>
        <taxon>ecological metagenomes</taxon>
    </lineage>
</organism>
<dbReference type="EMBL" id="LAZR01009842">
    <property type="protein sequence ID" value="KKM70303.1"/>
    <property type="molecule type" value="Genomic_DNA"/>
</dbReference>